<organism evidence="1 2">
    <name type="scientific">Burkholderia glumae</name>
    <name type="common">Pseudomonas glumae</name>
    <dbReference type="NCBI Taxonomy" id="337"/>
    <lineage>
        <taxon>Bacteria</taxon>
        <taxon>Pseudomonadati</taxon>
        <taxon>Pseudomonadota</taxon>
        <taxon>Betaproteobacteria</taxon>
        <taxon>Burkholderiales</taxon>
        <taxon>Burkholderiaceae</taxon>
        <taxon>Burkholderia</taxon>
    </lineage>
</organism>
<dbReference type="RefSeq" id="WP_176358864.1">
    <property type="nucleotide sequence ID" value="NZ_CP033666.1"/>
</dbReference>
<gene>
    <name evidence="1" type="ORF">NFI99_27770</name>
</gene>
<reference evidence="1" key="1">
    <citation type="submission" date="2022-06" db="EMBL/GenBank/DDBJ databases">
        <title>Draft genome sequence of Burkholderia glumae strain GR20004 isolated from rice panicle showing bacterial panicle blight.</title>
        <authorList>
            <person name="Choi S.Y."/>
            <person name="Lee Y.H."/>
        </authorList>
    </citation>
    <scope>NUCLEOTIDE SEQUENCE</scope>
    <source>
        <strain evidence="1">GR20004</strain>
    </source>
</reference>
<evidence type="ECO:0000313" key="1">
    <source>
        <dbReference type="EMBL" id="USS45379.1"/>
    </source>
</evidence>
<protein>
    <submittedName>
        <fullName evidence="1">Uncharacterized protein</fullName>
    </submittedName>
</protein>
<sequence length="205" mass="23321">MILPSFEPPHFDDLTRYWRSCTYADVHLLILEVLHLRMTLRELAERCREASRVVAKSELAGGPPCPPLHRLNRQLNREVSRAGPLDDGTSPITPYSEEWCMREAVHCVLNASPTEPDPGAASARKLPEFIPVTWTELRAAWADVGRAECLSLTLEQRLVLESVRSRRNLRKFAKLARAAQEDAPDSPSAKLLRHALEQEFDSRRY</sequence>
<dbReference type="EMBL" id="CP099587">
    <property type="protein sequence ID" value="USS45379.1"/>
    <property type="molecule type" value="Genomic_DNA"/>
</dbReference>
<dbReference type="Proteomes" id="UP001056386">
    <property type="component" value="Chromosome 1"/>
</dbReference>
<accession>A0ABY5BFF5</accession>
<name>A0ABY5BFF5_BURGL</name>
<proteinExistence type="predicted"/>
<evidence type="ECO:0000313" key="2">
    <source>
        <dbReference type="Proteomes" id="UP001056386"/>
    </source>
</evidence>
<keyword evidence="2" id="KW-1185">Reference proteome</keyword>